<evidence type="ECO:0000256" key="2">
    <source>
        <dbReference type="ARBA" id="ARBA00012438"/>
    </source>
</evidence>
<dbReference type="EMBL" id="BOMQ01000021">
    <property type="protein sequence ID" value="GIE48202.1"/>
    <property type="molecule type" value="Genomic_DNA"/>
</dbReference>
<keyword evidence="6 12" id="KW-0418">Kinase</keyword>
<evidence type="ECO:0000256" key="8">
    <source>
        <dbReference type="ARBA" id="ARBA00023012"/>
    </source>
</evidence>
<dbReference type="InterPro" id="IPR036890">
    <property type="entry name" value="HATPase_C_sf"/>
</dbReference>
<evidence type="ECO:0000256" key="1">
    <source>
        <dbReference type="ARBA" id="ARBA00000085"/>
    </source>
</evidence>
<keyword evidence="8" id="KW-0902">Two-component regulatory system</keyword>
<keyword evidence="7" id="KW-0067">ATP-binding</keyword>
<evidence type="ECO:0000256" key="4">
    <source>
        <dbReference type="ARBA" id="ARBA00022679"/>
    </source>
</evidence>
<feature type="transmembrane region" description="Helical" evidence="9">
    <location>
        <begin position="83"/>
        <end position="107"/>
    </location>
</feature>
<feature type="transmembrane region" description="Helical" evidence="9">
    <location>
        <begin position="148"/>
        <end position="181"/>
    </location>
</feature>
<keyword evidence="13" id="KW-1185">Reference proteome</keyword>
<protein>
    <recommendedName>
        <fullName evidence="2">histidine kinase</fullName>
        <ecNumber evidence="2">2.7.13.3</ecNumber>
    </recommendedName>
</protein>
<dbReference type="PANTHER" id="PTHR24421:SF10">
    <property type="entry name" value="NITRATE_NITRITE SENSOR PROTEIN NARQ"/>
    <property type="match status" value="1"/>
</dbReference>
<dbReference type="InterPro" id="IPR011712">
    <property type="entry name" value="Sig_transdc_His_kin_sub3_dim/P"/>
</dbReference>
<dbReference type="PANTHER" id="PTHR24421">
    <property type="entry name" value="NITRATE/NITRITE SENSOR PROTEIN NARX-RELATED"/>
    <property type="match status" value="1"/>
</dbReference>
<dbReference type="Gene3D" id="3.30.565.10">
    <property type="entry name" value="Histidine kinase-like ATPase, C-terminal domain"/>
    <property type="match status" value="1"/>
</dbReference>
<dbReference type="GO" id="GO:0005524">
    <property type="term" value="F:ATP binding"/>
    <property type="evidence" value="ECO:0007669"/>
    <property type="project" value="UniProtKB-KW"/>
</dbReference>
<dbReference type="Proteomes" id="UP000647172">
    <property type="component" value="Unassembled WGS sequence"/>
</dbReference>
<name>A0A919MKY5_9ACTN</name>
<reference evidence="12" key="1">
    <citation type="submission" date="2021-01" db="EMBL/GenBank/DDBJ databases">
        <title>Whole genome shotgun sequence of Actinoplanes nipponensis NBRC 14063.</title>
        <authorList>
            <person name="Komaki H."/>
            <person name="Tamura T."/>
        </authorList>
    </citation>
    <scope>NUCLEOTIDE SEQUENCE</scope>
    <source>
        <strain evidence="12">NBRC 14063</strain>
    </source>
</reference>
<dbReference type="EC" id="2.7.13.3" evidence="2"/>
<keyword evidence="5" id="KW-0547">Nucleotide-binding</keyword>
<keyword evidence="9" id="KW-1133">Transmembrane helix</keyword>
<evidence type="ECO:0000259" key="10">
    <source>
        <dbReference type="Pfam" id="PF07730"/>
    </source>
</evidence>
<evidence type="ECO:0000259" key="11">
    <source>
        <dbReference type="Pfam" id="PF13796"/>
    </source>
</evidence>
<dbReference type="Pfam" id="PF07730">
    <property type="entry name" value="HisKA_3"/>
    <property type="match status" value="1"/>
</dbReference>
<evidence type="ECO:0000256" key="5">
    <source>
        <dbReference type="ARBA" id="ARBA00022741"/>
    </source>
</evidence>
<dbReference type="GO" id="GO:0046983">
    <property type="term" value="F:protein dimerization activity"/>
    <property type="evidence" value="ECO:0007669"/>
    <property type="project" value="InterPro"/>
</dbReference>
<dbReference type="GO" id="GO:0016020">
    <property type="term" value="C:membrane"/>
    <property type="evidence" value="ECO:0007669"/>
    <property type="project" value="InterPro"/>
</dbReference>
<dbReference type="InterPro" id="IPR050482">
    <property type="entry name" value="Sensor_HK_TwoCompSys"/>
</dbReference>
<keyword evidence="3" id="KW-0597">Phosphoprotein</keyword>
<dbReference type="Pfam" id="PF13796">
    <property type="entry name" value="Sensor"/>
    <property type="match status" value="1"/>
</dbReference>
<dbReference type="Gene3D" id="1.20.5.1930">
    <property type="match status" value="1"/>
</dbReference>
<dbReference type="SUPFAM" id="SSF55874">
    <property type="entry name" value="ATPase domain of HSP90 chaperone/DNA topoisomerase II/histidine kinase"/>
    <property type="match status" value="1"/>
</dbReference>
<comment type="caution">
    <text evidence="12">The sequence shown here is derived from an EMBL/GenBank/DDBJ whole genome shotgun (WGS) entry which is preliminary data.</text>
</comment>
<dbReference type="AlphaFoldDB" id="A0A919MKY5"/>
<evidence type="ECO:0000256" key="7">
    <source>
        <dbReference type="ARBA" id="ARBA00022840"/>
    </source>
</evidence>
<gene>
    <name evidence="12" type="ORF">Ani05nite_17360</name>
</gene>
<keyword evidence="9" id="KW-0812">Transmembrane</keyword>
<evidence type="ECO:0000313" key="13">
    <source>
        <dbReference type="Proteomes" id="UP000647172"/>
    </source>
</evidence>
<proteinExistence type="predicted"/>
<organism evidence="12 13">
    <name type="scientific">Actinoplanes nipponensis</name>
    <dbReference type="NCBI Taxonomy" id="135950"/>
    <lineage>
        <taxon>Bacteria</taxon>
        <taxon>Bacillati</taxon>
        <taxon>Actinomycetota</taxon>
        <taxon>Actinomycetes</taxon>
        <taxon>Micromonosporales</taxon>
        <taxon>Micromonosporaceae</taxon>
        <taxon>Actinoplanes</taxon>
    </lineage>
</organism>
<sequence>MDGWERPPRAHYRDAVSTIEAPWQALTGRRYLLSAGPWRSLLYVVTALPLAGLAGAGLGTLILPWLAAGLRLNDGRALDGPLLFLMLLALALFAGFAPLVAIPLAAIERGRLGLVDRRPLQSAHRPLRADPLTWLRVRYTEAATWREVLYGAFLGLVFPVVVSVLALLVLIDIGFLVSPLLAASGTDSWQFGVFTVRTVAQAVPLAVAGVLLVPVLLYLLGLIAAGQAATARALLGDRDGTALRAVAQSRARLVDAFEAERRRIERDLHDGAQHRLTSLTLQLGMARLDVPADSPAAAPLAQAHDEAKELMVVLRELIHGIRPQSLADLGLPAALRELTVRSPLPVTLTVADQLHRPAPHLETTAYFAASEALANVVKHAGASRADLLLAQAGDMLVLEVRDDGHGGADPAHGTGLTGLADRVAAVGGRLLLASPAGGPTLVRVELPWQS</sequence>
<accession>A0A919MKY5</accession>
<evidence type="ECO:0000256" key="9">
    <source>
        <dbReference type="SAM" id="Phobius"/>
    </source>
</evidence>
<feature type="transmembrane region" description="Helical" evidence="9">
    <location>
        <begin position="40"/>
        <end position="63"/>
    </location>
</feature>
<comment type="catalytic activity">
    <reaction evidence="1">
        <text>ATP + protein L-histidine = ADP + protein N-phospho-L-histidine.</text>
        <dbReference type="EC" id="2.7.13.3"/>
    </reaction>
</comment>
<feature type="domain" description="Putative sensor" evidence="11">
    <location>
        <begin position="82"/>
        <end position="235"/>
    </location>
</feature>
<feature type="transmembrane region" description="Helical" evidence="9">
    <location>
        <begin position="201"/>
        <end position="225"/>
    </location>
</feature>
<dbReference type="InterPro" id="IPR025828">
    <property type="entry name" value="Put_sensor_dom"/>
</dbReference>
<evidence type="ECO:0000256" key="6">
    <source>
        <dbReference type="ARBA" id="ARBA00022777"/>
    </source>
</evidence>
<keyword evidence="4" id="KW-0808">Transferase</keyword>
<dbReference type="GO" id="GO:0000155">
    <property type="term" value="F:phosphorelay sensor kinase activity"/>
    <property type="evidence" value="ECO:0007669"/>
    <property type="project" value="InterPro"/>
</dbReference>
<keyword evidence="9" id="KW-0472">Membrane</keyword>
<dbReference type="CDD" id="cd16917">
    <property type="entry name" value="HATPase_UhpB-NarQ-NarX-like"/>
    <property type="match status" value="1"/>
</dbReference>
<evidence type="ECO:0000256" key="3">
    <source>
        <dbReference type="ARBA" id="ARBA00022553"/>
    </source>
</evidence>
<evidence type="ECO:0000313" key="12">
    <source>
        <dbReference type="EMBL" id="GIE48202.1"/>
    </source>
</evidence>
<feature type="domain" description="Signal transduction histidine kinase subgroup 3 dimerisation and phosphoacceptor" evidence="10">
    <location>
        <begin position="260"/>
        <end position="326"/>
    </location>
</feature>